<name>A0A813BML3_9DINO</name>
<proteinExistence type="predicted"/>
<organism evidence="2 3">
    <name type="scientific">Symbiodinium necroappetens</name>
    <dbReference type="NCBI Taxonomy" id="1628268"/>
    <lineage>
        <taxon>Eukaryota</taxon>
        <taxon>Sar</taxon>
        <taxon>Alveolata</taxon>
        <taxon>Dinophyceae</taxon>
        <taxon>Suessiales</taxon>
        <taxon>Symbiodiniaceae</taxon>
        <taxon>Symbiodinium</taxon>
    </lineage>
</organism>
<feature type="signal peptide" evidence="1">
    <location>
        <begin position="1"/>
        <end position="17"/>
    </location>
</feature>
<feature type="non-terminal residue" evidence="2">
    <location>
        <position position="1"/>
    </location>
</feature>
<dbReference type="EMBL" id="CAJNJA010072921">
    <property type="protein sequence ID" value="CAE7908140.1"/>
    <property type="molecule type" value="Genomic_DNA"/>
</dbReference>
<protein>
    <submittedName>
        <fullName evidence="2">Uncharacterized protein</fullName>
    </submittedName>
</protein>
<comment type="caution">
    <text evidence="2">The sequence shown here is derived from an EMBL/GenBank/DDBJ whole genome shotgun (WGS) entry which is preliminary data.</text>
</comment>
<sequence>EGAQVTAPLAFFIAVSASWWAARRGLAVVQIHRLPPVEITGRREHWLRVAPEALRSAAMAPLAISLGMRPGQLPAADQVPAKALAEDRVVTKGLLPAGCVYVGQGNYQHRLPTSKWRNPWVAGLTCDPGQALARYADFVAAELWHDLEELVGLTLLSDTPMEVLCEADVLAGLLFFRLGEGEPLPHPKAAGLWLPSTAKIREAWAAGRVIGQAVPVPFQQEAVILRFRKLFPADWFRGFRFPMVEDLLNQAPFDTFCRWLAARGDEWEGPLVPVPPNDSNAFDSARPMGCRLGPRRTGLPCPLCYHSASRWMSTSSSLFTWAPDRFLQNYIPCSTPTFCLRRR</sequence>
<evidence type="ECO:0000256" key="1">
    <source>
        <dbReference type="SAM" id="SignalP"/>
    </source>
</evidence>
<accession>A0A813BML3</accession>
<dbReference type="AlphaFoldDB" id="A0A813BML3"/>
<dbReference type="OrthoDB" id="10636682at2759"/>
<evidence type="ECO:0000313" key="2">
    <source>
        <dbReference type="EMBL" id="CAE7908140.1"/>
    </source>
</evidence>
<keyword evidence="3" id="KW-1185">Reference proteome</keyword>
<keyword evidence="1" id="KW-0732">Signal</keyword>
<evidence type="ECO:0000313" key="3">
    <source>
        <dbReference type="Proteomes" id="UP000601435"/>
    </source>
</evidence>
<feature type="chain" id="PRO_5033045666" evidence="1">
    <location>
        <begin position="18"/>
        <end position="343"/>
    </location>
</feature>
<gene>
    <name evidence="2" type="ORF">SNEC2469_LOCUS30835</name>
</gene>
<dbReference type="Proteomes" id="UP000601435">
    <property type="component" value="Unassembled WGS sequence"/>
</dbReference>
<reference evidence="2" key="1">
    <citation type="submission" date="2021-02" db="EMBL/GenBank/DDBJ databases">
        <authorList>
            <person name="Dougan E. K."/>
            <person name="Rhodes N."/>
            <person name="Thang M."/>
            <person name="Chan C."/>
        </authorList>
    </citation>
    <scope>NUCLEOTIDE SEQUENCE</scope>
</reference>